<keyword evidence="3" id="KW-0378">Hydrolase</keyword>
<feature type="domain" description="Amidohydrolase-related" evidence="2">
    <location>
        <begin position="4"/>
        <end position="277"/>
    </location>
</feature>
<dbReference type="PANTHER" id="PTHR43569">
    <property type="entry name" value="AMIDOHYDROLASE"/>
    <property type="match status" value="1"/>
</dbReference>
<dbReference type="InterPro" id="IPR052350">
    <property type="entry name" value="Metallo-dep_Lactonases"/>
</dbReference>
<evidence type="ECO:0000313" key="4">
    <source>
        <dbReference type="Proteomes" id="UP000290218"/>
    </source>
</evidence>
<evidence type="ECO:0000256" key="1">
    <source>
        <dbReference type="ARBA" id="ARBA00038310"/>
    </source>
</evidence>
<dbReference type="Pfam" id="PF04909">
    <property type="entry name" value="Amidohydro_2"/>
    <property type="match status" value="1"/>
</dbReference>
<name>A0A4Q1C597_9BACT</name>
<dbReference type="OrthoDB" id="5450317at2"/>
<evidence type="ECO:0000313" key="3">
    <source>
        <dbReference type="EMBL" id="RXK53614.1"/>
    </source>
</evidence>
<protein>
    <submittedName>
        <fullName evidence="3">Amidohydrolase</fullName>
    </submittedName>
</protein>
<evidence type="ECO:0000259" key="2">
    <source>
        <dbReference type="Pfam" id="PF04909"/>
    </source>
</evidence>
<dbReference type="PANTHER" id="PTHR43569:SF1">
    <property type="entry name" value="BLL3371 PROTEIN"/>
    <property type="match status" value="1"/>
</dbReference>
<dbReference type="InterPro" id="IPR006680">
    <property type="entry name" value="Amidohydro-rel"/>
</dbReference>
<keyword evidence="4" id="KW-1185">Reference proteome</keyword>
<proteinExistence type="inferred from homology"/>
<reference evidence="3 4" key="1">
    <citation type="submission" date="2019-01" db="EMBL/GenBank/DDBJ databases">
        <title>Lacunisphaera sp. strain TWA-58.</title>
        <authorList>
            <person name="Chen W.-M."/>
        </authorList>
    </citation>
    <scope>NUCLEOTIDE SEQUENCE [LARGE SCALE GENOMIC DNA]</scope>
    <source>
        <strain evidence="3 4">TWA-58</strain>
    </source>
</reference>
<accession>A0A4Q1C597</accession>
<dbReference type="EMBL" id="SDHX01000002">
    <property type="protein sequence ID" value="RXK53614.1"/>
    <property type="molecule type" value="Genomic_DNA"/>
</dbReference>
<comment type="caution">
    <text evidence="3">The sequence shown here is derived from an EMBL/GenBank/DDBJ whole genome shotgun (WGS) entry which is preliminary data.</text>
</comment>
<gene>
    <name evidence="3" type="ORF">ESB00_18160</name>
</gene>
<dbReference type="GO" id="GO:0016787">
    <property type="term" value="F:hydrolase activity"/>
    <property type="evidence" value="ECO:0007669"/>
    <property type="project" value="UniProtKB-KW"/>
</dbReference>
<dbReference type="RefSeq" id="WP_129049470.1">
    <property type="nucleotide sequence ID" value="NZ_SDHX01000002.1"/>
</dbReference>
<sequence length="282" mass="31200">MHLIDTHQHLWNLQQFPYAWCAGIPALNRSFLPGDYAAAAAGTGITRTVFVECDVDEPHALAEAQHIQSLASVSPAIAGIVASGRPENENFRTHLEALAQLPKVRGFRRVLHTQPDELSAQSRFIEHVRLLPEFGLSFDLCVLARQLPQAIALVDACPHVSFILDHAGVPDVKGRAFDPWREHLRALAERPNVACKLSGLVAYAGPDWTVADLQPWVEHVIACFGWDRVAWGGDWPVCTLGASLARWVEATRELTAGASESERARLFHRNAERLYRLEVASS</sequence>
<dbReference type="AlphaFoldDB" id="A0A4Q1C597"/>
<dbReference type="SUPFAM" id="SSF51556">
    <property type="entry name" value="Metallo-dependent hydrolases"/>
    <property type="match status" value="1"/>
</dbReference>
<dbReference type="Gene3D" id="3.20.20.140">
    <property type="entry name" value="Metal-dependent hydrolases"/>
    <property type="match status" value="1"/>
</dbReference>
<organism evidence="3 4">
    <name type="scientific">Oleiharenicola lentus</name>
    <dbReference type="NCBI Taxonomy" id="2508720"/>
    <lineage>
        <taxon>Bacteria</taxon>
        <taxon>Pseudomonadati</taxon>
        <taxon>Verrucomicrobiota</taxon>
        <taxon>Opitutia</taxon>
        <taxon>Opitutales</taxon>
        <taxon>Opitutaceae</taxon>
        <taxon>Oleiharenicola</taxon>
    </lineage>
</organism>
<dbReference type="InterPro" id="IPR032466">
    <property type="entry name" value="Metal_Hydrolase"/>
</dbReference>
<comment type="similarity">
    <text evidence="1">Belongs to the metallo-dependent hydrolases superfamily.</text>
</comment>
<dbReference type="Proteomes" id="UP000290218">
    <property type="component" value="Unassembled WGS sequence"/>
</dbReference>